<accession>A0A8T2TPY3</accession>
<dbReference type="GO" id="GO:0008097">
    <property type="term" value="F:5S rRNA binding"/>
    <property type="evidence" value="ECO:0007669"/>
    <property type="project" value="TreeGrafter"/>
</dbReference>
<dbReference type="OMA" id="PRLWAME"/>
<dbReference type="InterPro" id="IPR011035">
    <property type="entry name" value="Ribosomal_bL25/Gln-tRNA_synth"/>
</dbReference>
<comment type="caution">
    <text evidence="2">The sequence shown here is derived from an EMBL/GenBank/DDBJ whole genome shotgun (WGS) entry which is preliminary data.</text>
</comment>
<dbReference type="Pfam" id="PF14693">
    <property type="entry name" value="Ribosomal_TL5_C"/>
    <property type="match status" value="1"/>
</dbReference>
<evidence type="ECO:0000259" key="1">
    <source>
        <dbReference type="Pfam" id="PF14693"/>
    </source>
</evidence>
<dbReference type="OrthoDB" id="1958644at2759"/>
<dbReference type="Gene3D" id="2.170.120.20">
    <property type="entry name" value="Ribosomal protein L25, beta domain"/>
    <property type="match status" value="1"/>
</dbReference>
<dbReference type="PANTHER" id="PTHR33284">
    <property type="entry name" value="RIBOSOMAL PROTEIN L25/GLN-TRNA SYNTHETASE, ANTI-CODON-BINDING DOMAIN-CONTAINING PROTEIN"/>
    <property type="match status" value="1"/>
</dbReference>
<dbReference type="AlphaFoldDB" id="A0A8T2TPY3"/>
<keyword evidence="3" id="KW-1185">Reference proteome</keyword>
<sequence length="243" mass="27703">MWEMLLTGLRTRTVSSTAWKRLCSTVADTTVGREPKPDAPEVSTQPRLWAMERVDKSKGDLSKHVKAWRFPACIDPAIDWLPEGVGRLVYLDKLQVHQQFWKLGEVAFICTPFLLDIFERTWDKQYEKSRVVASLEVYPHLMNKKGDEIINLTLVSPRHWGKRCCLHYFGEENCIGIKKGGILKKILTYIALDCDVKVPVANINVDVSNLDIGEEISIQDLNIEINVTSNLKPETIICKVLPQ</sequence>
<gene>
    <name evidence="2" type="ORF">KP509_12G017500</name>
</gene>
<dbReference type="PANTHER" id="PTHR33284:SF1">
    <property type="entry name" value="RIBOSOMAL PROTEIN L25_GLN-TRNA SYNTHETASE, ANTI-CODON-BINDING DOMAIN-CONTAINING PROTEIN"/>
    <property type="match status" value="1"/>
</dbReference>
<feature type="domain" description="Large ribosomal subunit protein bL25 beta" evidence="1">
    <location>
        <begin position="167"/>
        <end position="242"/>
    </location>
</feature>
<dbReference type="GO" id="GO:0006412">
    <property type="term" value="P:translation"/>
    <property type="evidence" value="ECO:0007669"/>
    <property type="project" value="InterPro"/>
</dbReference>
<dbReference type="Proteomes" id="UP000825935">
    <property type="component" value="Chromosome 12"/>
</dbReference>
<dbReference type="InterPro" id="IPR037121">
    <property type="entry name" value="Ribosomal_bL25_C"/>
</dbReference>
<dbReference type="InterPro" id="IPR020930">
    <property type="entry name" value="Ribosomal_uL5_bac-type"/>
</dbReference>
<dbReference type="SUPFAM" id="SSF50715">
    <property type="entry name" value="Ribosomal protein L25-like"/>
    <property type="match status" value="1"/>
</dbReference>
<proteinExistence type="predicted"/>
<dbReference type="GO" id="GO:0003735">
    <property type="term" value="F:structural constituent of ribosome"/>
    <property type="evidence" value="ECO:0007669"/>
    <property type="project" value="InterPro"/>
</dbReference>
<dbReference type="InterPro" id="IPR020057">
    <property type="entry name" value="Ribosomal_bL25_b-dom"/>
</dbReference>
<protein>
    <recommendedName>
        <fullName evidence="1">Large ribosomal subunit protein bL25 beta domain-containing protein</fullName>
    </recommendedName>
</protein>
<reference evidence="2" key="1">
    <citation type="submission" date="2021-08" db="EMBL/GenBank/DDBJ databases">
        <title>WGS assembly of Ceratopteris richardii.</title>
        <authorList>
            <person name="Marchant D.B."/>
            <person name="Chen G."/>
            <person name="Jenkins J."/>
            <person name="Shu S."/>
            <person name="Leebens-Mack J."/>
            <person name="Grimwood J."/>
            <person name="Schmutz J."/>
            <person name="Soltis P."/>
            <person name="Soltis D."/>
            <person name="Chen Z.-H."/>
        </authorList>
    </citation>
    <scope>NUCLEOTIDE SEQUENCE</scope>
    <source>
        <strain evidence="2">Whitten #5841</strain>
        <tissue evidence="2">Leaf</tissue>
    </source>
</reference>
<dbReference type="GO" id="GO:0022625">
    <property type="term" value="C:cytosolic large ribosomal subunit"/>
    <property type="evidence" value="ECO:0007669"/>
    <property type="project" value="TreeGrafter"/>
</dbReference>
<organism evidence="2 3">
    <name type="scientific">Ceratopteris richardii</name>
    <name type="common">Triangle waterfern</name>
    <dbReference type="NCBI Taxonomy" id="49495"/>
    <lineage>
        <taxon>Eukaryota</taxon>
        <taxon>Viridiplantae</taxon>
        <taxon>Streptophyta</taxon>
        <taxon>Embryophyta</taxon>
        <taxon>Tracheophyta</taxon>
        <taxon>Polypodiopsida</taxon>
        <taxon>Polypodiidae</taxon>
        <taxon>Polypodiales</taxon>
        <taxon>Pteridineae</taxon>
        <taxon>Pteridaceae</taxon>
        <taxon>Parkerioideae</taxon>
        <taxon>Ceratopteris</taxon>
    </lineage>
</organism>
<evidence type="ECO:0000313" key="3">
    <source>
        <dbReference type="Proteomes" id="UP000825935"/>
    </source>
</evidence>
<evidence type="ECO:0000313" key="2">
    <source>
        <dbReference type="EMBL" id="KAH7422619.1"/>
    </source>
</evidence>
<dbReference type="EMBL" id="CM035417">
    <property type="protein sequence ID" value="KAH7422619.1"/>
    <property type="molecule type" value="Genomic_DNA"/>
</dbReference>
<name>A0A8T2TPY3_CERRI</name>